<proteinExistence type="predicted"/>
<dbReference type="Pfam" id="PF19429">
    <property type="entry name" value="EVA_Class_A"/>
    <property type="match status" value="1"/>
</dbReference>
<evidence type="ECO:0000256" key="3">
    <source>
        <dbReference type="ARBA" id="ARBA00022729"/>
    </source>
</evidence>
<feature type="signal peptide" evidence="7">
    <location>
        <begin position="1"/>
        <end position="21"/>
    </location>
</feature>
<dbReference type="AlphaFoldDB" id="A0AAQ4DP13"/>
<keyword evidence="5 6" id="KW-0325">Glycoprotein</keyword>
<reference evidence="8 9" key="1">
    <citation type="journal article" date="2023" name="Arcadia Sci">
        <title>De novo assembly of a long-read Amblyomma americanum tick genome.</title>
        <authorList>
            <person name="Chou S."/>
            <person name="Poskanzer K.E."/>
            <person name="Rollins M."/>
            <person name="Thuy-Boun P.S."/>
        </authorList>
    </citation>
    <scope>NUCLEOTIDE SEQUENCE [LARGE SCALE GENOMIC DNA]</scope>
    <source>
        <strain evidence="8">F_SG_1</strain>
        <tissue evidence="8">Salivary glands</tissue>
    </source>
</reference>
<protein>
    <recommendedName>
        <fullName evidence="6">Evasin</fullName>
    </recommendedName>
</protein>
<evidence type="ECO:0000256" key="5">
    <source>
        <dbReference type="ARBA" id="ARBA00023180"/>
    </source>
</evidence>
<evidence type="ECO:0000256" key="6">
    <source>
        <dbReference type="RuleBase" id="RU369006"/>
    </source>
</evidence>
<keyword evidence="9" id="KW-1185">Reference proteome</keyword>
<dbReference type="EMBL" id="JARKHS020028563">
    <property type="protein sequence ID" value="KAK8764203.1"/>
    <property type="molecule type" value="Genomic_DNA"/>
</dbReference>
<keyword evidence="3 6" id="KW-0732">Signal</keyword>
<dbReference type="InterPro" id="IPR045797">
    <property type="entry name" value="EVA_Class_A"/>
</dbReference>
<comment type="subcellular location">
    <subcellularLocation>
        <location evidence="1 6">Secreted</location>
    </subcellularLocation>
</comment>
<keyword evidence="2 6" id="KW-0964">Secreted</keyword>
<name>A0AAQ4DP13_AMBAM</name>
<dbReference type="GO" id="GO:0019957">
    <property type="term" value="F:C-C chemokine binding"/>
    <property type="evidence" value="ECO:0007669"/>
    <property type="project" value="InterPro"/>
</dbReference>
<dbReference type="Gene3D" id="2.30.130.100">
    <property type="match status" value="1"/>
</dbReference>
<evidence type="ECO:0000256" key="7">
    <source>
        <dbReference type="SAM" id="SignalP"/>
    </source>
</evidence>
<evidence type="ECO:0000256" key="4">
    <source>
        <dbReference type="ARBA" id="ARBA00023157"/>
    </source>
</evidence>
<keyword evidence="4 6" id="KW-1015">Disulfide bond</keyword>
<gene>
    <name evidence="8" type="ORF">V5799_033188</name>
</gene>
<evidence type="ECO:0000313" key="8">
    <source>
        <dbReference type="EMBL" id="KAK8764203.1"/>
    </source>
</evidence>
<evidence type="ECO:0000256" key="1">
    <source>
        <dbReference type="ARBA" id="ARBA00004613"/>
    </source>
</evidence>
<accession>A0AAQ4DP13</accession>
<evidence type="ECO:0000256" key="2">
    <source>
        <dbReference type="ARBA" id="ARBA00022525"/>
    </source>
</evidence>
<dbReference type="Proteomes" id="UP001321473">
    <property type="component" value="Unassembled WGS sequence"/>
</dbReference>
<organism evidence="8 9">
    <name type="scientific">Amblyomma americanum</name>
    <name type="common">Lone star tick</name>
    <dbReference type="NCBI Taxonomy" id="6943"/>
    <lineage>
        <taxon>Eukaryota</taxon>
        <taxon>Metazoa</taxon>
        <taxon>Ecdysozoa</taxon>
        <taxon>Arthropoda</taxon>
        <taxon>Chelicerata</taxon>
        <taxon>Arachnida</taxon>
        <taxon>Acari</taxon>
        <taxon>Parasitiformes</taxon>
        <taxon>Ixodida</taxon>
        <taxon>Ixodoidea</taxon>
        <taxon>Ixodidae</taxon>
        <taxon>Amblyomminae</taxon>
        <taxon>Amblyomma</taxon>
    </lineage>
</organism>
<dbReference type="GO" id="GO:0005576">
    <property type="term" value="C:extracellular region"/>
    <property type="evidence" value="ECO:0007669"/>
    <property type="project" value="UniProtKB-SubCell"/>
</dbReference>
<sequence length="121" mass="13493">MKTLVCVTGSFFVLFVLNGSAEQTETDDVSEYDYEITGCPIPVLGNYINDMAKYVGCSVRCGTGISKVPDNTSCYNITHTVWEKMVHPYRYAKCPLGECRNGICEANNKTEDCYKGADYEK</sequence>
<evidence type="ECO:0000313" key="9">
    <source>
        <dbReference type="Proteomes" id="UP001321473"/>
    </source>
</evidence>
<comment type="caution">
    <text evidence="8">The sequence shown here is derived from an EMBL/GenBank/DDBJ whole genome shotgun (WGS) entry which is preliminary data.</text>
</comment>
<feature type="chain" id="PRO_5042947100" description="Evasin" evidence="7">
    <location>
        <begin position="22"/>
        <end position="121"/>
    </location>
</feature>
<comment type="function">
    <text evidence="6">Salivary chemokine-binding protein which binds to host chemokines.</text>
</comment>